<proteinExistence type="predicted"/>
<dbReference type="PANTHER" id="PTHR14949">
    <property type="entry name" value="EGF-LIKE-DOMAIN, MULTIPLE 7, 8"/>
    <property type="match status" value="1"/>
</dbReference>
<feature type="region of interest" description="Disordered" evidence="4">
    <location>
        <begin position="923"/>
        <end position="966"/>
    </location>
</feature>
<dbReference type="SMART" id="SM00181">
    <property type="entry name" value="EGF"/>
    <property type="match status" value="2"/>
</dbReference>
<keyword evidence="1" id="KW-0732">Signal</keyword>
<keyword evidence="2 3" id="KW-1015">Disulfide bond</keyword>
<comment type="caution">
    <text evidence="3">Lacks conserved residue(s) required for the propagation of feature annotation.</text>
</comment>
<keyword evidence="8" id="KW-1185">Reference proteome</keyword>
<dbReference type="Proteomes" id="UP001153069">
    <property type="component" value="Unassembled WGS sequence"/>
</dbReference>
<dbReference type="PROSITE" id="PS01186">
    <property type="entry name" value="EGF_2"/>
    <property type="match status" value="1"/>
</dbReference>
<evidence type="ECO:0000313" key="7">
    <source>
        <dbReference type="EMBL" id="CAB9503367.1"/>
    </source>
</evidence>
<feature type="disulfide bond" evidence="3">
    <location>
        <begin position="777"/>
        <end position="786"/>
    </location>
</feature>
<feature type="compositionally biased region" description="Low complexity" evidence="4">
    <location>
        <begin position="945"/>
        <end position="966"/>
    </location>
</feature>
<dbReference type="InterPro" id="IPR000742">
    <property type="entry name" value="EGF"/>
</dbReference>
<feature type="transmembrane region" description="Helical" evidence="5">
    <location>
        <begin position="162"/>
        <end position="183"/>
    </location>
</feature>
<evidence type="ECO:0000256" key="5">
    <source>
        <dbReference type="SAM" id="Phobius"/>
    </source>
</evidence>
<dbReference type="OrthoDB" id="6130531at2759"/>
<evidence type="ECO:0000313" key="8">
    <source>
        <dbReference type="Proteomes" id="UP001153069"/>
    </source>
</evidence>
<feature type="transmembrane region" description="Helical" evidence="5">
    <location>
        <begin position="120"/>
        <end position="142"/>
    </location>
</feature>
<sequence length="966" mass="107628">MKKSRSTGTLNTITISLGVDSAPQLRESHKRRGGPLYRANAHHSYSHVEQHMADDSDESIKLLNYRKQFEDDTLRDAFQDEEGAGDYGAEAEDEDLPVKRLLPDDIYSILYTANLCGRGFVFALMVFLMQSCFLILLAANLYDVTGKPNETNGVENRMNVPAGVEAVVIVAQMMGMFMTVMMMCNNGDFLQGVTQLAEGYDSGLQEVSNNATRARWLATGIARILSGLLFSFLSFVLMMTSKDVLNVFLNLTGLHFLQDIDNIGFQVASLGLIGRQAKLDCEHVQGLTHYTPTELKQRVVNYRLGFIGLLSCAMVGCWGYFAYEQLHRQYVCHHLYIQFGDGIFPHYAYYSGIFTLQKDKMLASARPVYVDATGELRVGWCKAEKTWTIYNTTKDDNSNNDACTFVFKSSKSDSFDVMEVAELTWYVADPGLGEVPVDRLGVFCFDCGNDREYCSEGTFCNQEAKEKKCEKTENPTVGIRNEEAFPSCRLYGADRTTIAGIASSSMASLLREVFRPLDNATKFNGMPIQAVDYFDKLPAGVDIWFSHSEGILHEFSAKGDETWEVLVNAAREYAPEIFNDDGYDVDTTKILEARVVSKFVLFTGRRYVVFGLGEGKVSKLKWADFADWLYRETRTIPQVLNRIRTHEHSKQHLPLFFSSPVDFGKPSYAVEPTSVTWYRAKKSKDPILGYEADESQPLDVSMQCLECDDITDPCRNDQVCISGYDTHSFQGVETFNRCACSPFFDGAKCEYALGCLEMDELCFNGGTCDVTTNTCACKIGFDGNLCQYYHPPPNEPINEIDLAAALDGDGDDDDDNDLLAKYMEGINDSSYARTNKLCLGIERTEGGLYCDCFVEEEDPICRPYESAPEPYCCEDQATCNHCAENGCLDENCVQADAYPDFDQMSQTFQEYCESDGAFFCDQIPPNGSPDVGTSSPSSAESPGLASATEETNSTSTTTTSNSTGRH</sequence>
<evidence type="ECO:0000259" key="6">
    <source>
        <dbReference type="PROSITE" id="PS50026"/>
    </source>
</evidence>
<gene>
    <name evidence="7" type="ORF">SEMRO_163_G073310.1</name>
</gene>
<evidence type="ECO:0000256" key="4">
    <source>
        <dbReference type="SAM" id="MobiDB-lite"/>
    </source>
</evidence>
<feature type="transmembrane region" description="Helical" evidence="5">
    <location>
        <begin position="304"/>
        <end position="323"/>
    </location>
</feature>
<dbReference type="PROSITE" id="PS00022">
    <property type="entry name" value="EGF_1"/>
    <property type="match status" value="2"/>
</dbReference>
<feature type="domain" description="EGF-like" evidence="6">
    <location>
        <begin position="751"/>
        <end position="787"/>
    </location>
</feature>
<feature type="transmembrane region" description="Helical" evidence="5">
    <location>
        <begin position="216"/>
        <end position="238"/>
    </location>
</feature>
<dbReference type="EMBL" id="CAICTM010000162">
    <property type="protein sequence ID" value="CAB9503367.1"/>
    <property type="molecule type" value="Genomic_DNA"/>
</dbReference>
<keyword evidence="5" id="KW-1133">Transmembrane helix</keyword>
<feature type="compositionally biased region" description="Polar residues" evidence="4">
    <location>
        <begin position="931"/>
        <end position="940"/>
    </location>
</feature>
<evidence type="ECO:0000256" key="1">
    <source>
        <dbReference type="ARBA" id="ARBA00022729"/>
    </source>
</evidence>
<keyword evidence="5" id="KW-0472">Membrane</keyword>
<dbReference type="InterPro" id="IPR050969">
    <property type="entry name" value="Dev_Signal_Modulators"/>
</dbReference>
<protein>
    <recommendedName>
        <fullName evidence="6">EGF-like domain-containing protein</fullName>
    </recommendedName>
</protein>
<evidence type="ECO:0000256" key="3">
    <source>
        <dbReference type="PROSITE-ProRule" id="PRU00076"/>
    </source>
</evidence>
<keyword evidence="5" id="KW-0812">Transmembrane</keyword>
<keyword evidence="3" id="KW-0245">EGF-like domain</keyword>
<name>A0A9N8H8A6_9STRA</name>
<reference evidence="7" key="1">
    <citation type="submission" date="2020-06" db="EMBL/GenBank/DDBJ databases">
        <authorList>
            <consortium name="Plant Systems Biology data submission"/>
        </authorList>
    </citation>
    <scope>NUCLEOTIDE SEQUENCE</scope>
    <source>
        <strain evidence="7">D6</strain>
    </source>
</reference>
<accession>A0A9N8H8A6</accession>
<dbReference type="PANTHER" id="PTHR14949:SF56">
    <property type="entry name" value="EGF-LIKE-DOMAIN, MULTIPLE 7"/>
    <property type="match status" value="1"/>
</dbReference>
<evidence type="ECO:0000256" key="2">
    <source>
        <dbReference type="ARBA" id="ARBA00023157"/>
    </source>
</evidence>
<dbReference type="PROSITE" id="PS50026">
    <property type="entry name" value="EGF_3"/>
    <property type="match status" value="1"/>
</dbReference>
<comment type="caution">
    <text evidence="7">The sequence shown here is derived from an EMBL/GenBank/DDBJ whole genome shotgun (WGS) entry which is preliminary data.</text>
</comment>
<dbReference type="AlphaFoldDB" id="A0A9N8H8A6"/>
<organism evidence="7 8">
    <name type="scientific">Seminavis robusta</name>
    <dbReference type="NCBI Taxonomy" id="568900"/>
    <lineage>
        <taxon>Eukaryota</taxon>
        <taxon>Sar</taxon>
        <taxon>Stramenopiles</taxon>
        <taxon>Ochrophyta</taxon>
        <taxon>Bacillariophyta</taxon>
        <taxon>Bacillariophyceae</taxon>
        <taxon>Bacillariophycidae</taxon>
        <taxon>Naviculales</taxon>
        <taxon>Naviculaceae</taxon>
        <taxon>Seminavis</taxon>
    </lineage>
</organism>